<evidence type="ECO:0000256" key="1">
    <source>
        <dbReference type="SAM" id="Phobius"/>
    </source>
</evidence>
<protein>
    <submittedName>
        <fullName evidence="2">Uncharacterized protein</fullName>
    </submittedName>
</protein>
<dbReference type="GO" id="GO:0006506">
    <property type="term" value="P:GPI anchor biosynthetic process"/>
    <property type="evidence" value="ECO:0007669"/>
    <property type="project" value="InterPro"/>
</dbReference>
<dbReference type="Pfam" id="PF05024">
    <property type="entry name" value="Gpi1"/>
    <property type="match status" value="1"/>
</dbReference>
<keyword evidence="3" id="KW-1185">Reference proteome</keyword>
<organism evidence="2 3">
    <name type="scientific">Liquidambar formosana</name>
    <name type="common">Formosan gum</name>
    <dbReference type="NCBI Taxonomy" id="63359"/>
    <lineage>
        <taxon>Eukaryota</taxon>
        <taxon>Viridiplantae</taxon>
        <taxon>Streptophyta</taxon>
        <taxon>Embryophyta</taxon>
        <taxon>Tracheophyta</taxon>
        <taxon>Spermatophyta</taxon>
        <taxon>Magnoliopsida</taxon>
        <taxon>eudicotyledons</taxon>
        <taxon>Gunneridae</taxon>
        <taxon>Pentapetalae</taxon>
        <taxon>Saxifragales</taxon>
        <taxon>Altingiaceae</taxon>
        <taxon>Liquidambar</taxon>
    </lineage>
</organism>
<keyword evidence="1" id="KW-0812">Transmembrane</keyword>
<feature type="transmembrane region" description="Helical" evidence="1">
    <location>
        <begin position="360"/>
        <end position="380"/>
    </location>
</feature>
<keyword evidence="1" id="KW-1133">Transmembrane helix</keyword>
<dbReference type="Proteomes" id="UP001415857">
    <property type="component" value="Unassembled WGS sequence"/>
</dbReference>
<dbReference type="PANTHER" id="PTHR47555">
    <property type="entry name" value="N-ACETYLGLUCOSAMINYL TRANSFERASE COMPONENT FAMILY PROTEIN / GPI1 FAMILY PROTEIN"/>
    <property type="match status" value="1"/>
</dbReference>
<evidence type="ECO:0000313" key="3">
    <source>
        <dbReference type="Proteomes" id="UP001415857"/>
    </source>
</evidence>
<proteinExistence type="predicted"/>
<dbReference type="PANTHER" id="PTHR47555:SF2">
    <property type="entry name" value="N-ACETYLGLUCOSAMINYL TRANSFERASE COMPONENT FAMILY PROTEIN _ GPI1 FAMILY PROTEIN"/>
    <property type="match status" value="1"/>
</dbReference>
<accession>A0AAP0S918</accession>
<gene>
    <name evidence="2" type="ORF">L1049_008205</name>
</gene>
<feature type="transmembrane region" description="Helical" evidence="1">
    <location>
        <begin position="439"/>
        <end position="461"/>
    </location>
</feature>
<dbReference type="InterPro" id="IPR007720">
    <property type="entry name" value="PigQ/GPI1"/>
</dbReference>
<dbReference type="GO" id="GO:0016020">
    <property type="term" value="C:membrane"/>
    <property type="evidence" value="ECO:0007669"/>
    <property type="project" value="InterPro"/>
</dbReference>
<keyword evidence="1" id="KW-0472">Membrane</keyword>
<comment type="caution">
    <text evidence="2">The sequence shown here is derived from an EMBL/GenBank/DDBJ whole genome shotgun (WGS) entry which is preliminary data.</text>
</comment>
<name>A0AAP0S918_LIQFO</name>
<feature type="transmembrane region" description="Helical" evidence="1">
    <location>
        <begin position="467"/>
        <end position="487"/>
    </location>
</feature>
<dbReference type="AlphaFoldDB" id="A0AAP0S918"/>
<evidence type="ECO:0000313" key="2">
    <source>
        <dbReference type="EMBL" id="KAK9290042.1"/>
    </source>
</evidence>
<reference evidence="2 3" key="1">
    <citation type="journal article" date="2024" name="Plant J.">
        <title>Genome sequences and population genomics reveal climatic adaptation and genomic divergence between two closely related sweetgum species.</title>
        <authorList>
            <person name="Xu W.Q."/>
            <person name="Ren C.Q."/>
            <person name="Zhang X.Y."/>
            <person name="Comes H.P."/>
            <person name="Liu X.H."/>
            <person name="Li Y.G."/>
            <person name="Kettle C.J."/>
            <person name="Jalonen R."/>
            <person name="Gaisberger H."/>
            <person name="Ma Y.Z."/>
            <person name="Qiu Y.X."/>
        </authorList>
    </citation>
    <scope>NUCLEOTIDE SEQUENCE [LARGE SCALE GENOMIC DNA]</scope>
    <source>
        <strain evidence="2">Hangzhou</strain>
    </source>
</reference>
<sequence>MKMRRNCRLWWPKQLSSCEPSSSVLLFGWFVSSSSDSLDIVVAFAFDEVSLSHVQSSLQGIFHRTNGNMPVFLQDKSMFSILGHCAMDISSNGQLPRVGMEEDDQIKTSICDNQCQQNSQDLFGENYGRWSCGCHKLNGLLEQCRQVSIENDNWVQLIYDSHEHCRRNLHWIPKLHHIHWNGQIVFHCDLHVIVYEAPTFGVHHFSLSFRTPEQVIAPLKKPKWVNELHGKQLLFELDTVILAINCATAAKLLFERHVGPKRYFLWFPIGRMFVAFTWKLLAIFIASFSTLFYIILQFLHYGSQSLIYVTLAKVFSNTWKNIQIRCCQVLYWPIYLQDNGVRSTSCVEYEEKAALQKHSAWSSVAVDVFLGNLIGFALLFHAESACFWVLRFVNNITNNLLRSGCVWLMGVPAGFKLNTELARVLGMISLNAIQIWSTIWVFLGFLFIYVIKGLAIFGIIFGATIPAALIIDMIALATIHVSTLHWLMSLLYSQQIQAIAALWRLFSPTNPPQAGPDPEKEGVCLRFSSGVKPFVKPEEC</sequence>
<feature type="transmembrane region" description="Helical" evidence="1">
    <location>
        <begin position="274"/>
        <end position="296"/>
    </location>
</feature>
<dbReference type="EMBL" id="JBBPBK010000002">
    <property type="protein sequence ID" value="KAK9290042.1"/>
    <property type="molecule type" value="Genomic_DNA"/>
</dbReference>